<name>A0A8H7NNP0_BIOOC</name>
<evidence type="ECO:0000313" key="1">
    <source>
        <dbReference type="EMBL" id="KAF9759106.1"/>
    </source>
</evidence>
<dbReference type="EMBL" id="JADCTT010000001">
    <property type="protein sequence ID" value="KAF9759106.1"/>
    <property type="molecule type" value="Genomic_DNA"/>
</dbReference>
<evidence type="ECO:0000313" key="2">
    <source>
        <dbReference type="Proteomes" id="UP000616885"/>
    </source>
</evidence>
<proteinExistence type="predicted"/>
<comment type="caution">
    <text evidence="1">The sequence shown here is derived from an EMBL/GenBank/DDBJ whole genome shotgun (WGS) entry which is preliminary data.</text>
</comment>
<sequence>MRNAIICGQSNPIQPHVTAASAALRYDGLARPGLPACSAQSNLRAMYVQYVECQCRPSIHPIPSIGIQMEGGPSPLLVHNKWPSHISYFPSCKRLHTSIHTSSNY</sequence>
<dbReference type="Proteomes" id="UP000616885">
    <property type="component" value="Unassembled WGS sequence"/>
</dbReference>
<dbReference type="AlphaFoldDB" id="A0A8H7NNP0"/>
<accession>A0A8H7NNP0</accession>
<gene>
    <name evidence="1" type="ORF">IM811_000800</name>
</gene>
<organism evidence="1 2">
    <name type="scientific">Bionectria ochroleuca</name>
    <name type="common">Gliocladium roseum</name>
    <dbReference type="NCBI Taxonomy" id="29856"/>
    <lineage>
        <taxon>Eukaryota</taxon>
        <taxon>Fungi</taxon>
        <taxon>Dikarya</taxon>
        <taxon>Ascomycota</taxon>
        <taxon>Pezizomycotina</taxon>
        <taxon>Sordariomycetes</taxon>
        <taxon>Hypocreomycetidae</taxon>
        <taxon>Hypocreales</taxon>
        <taxon>Bionectriaceae</taxon>
        <taxon>Clonostachys</taxon>
    </lineage>
</organism>
<protein>
    <submittedName>
        <fullName evidence="1">Uncharacterized protein</fullName>
    </submittedName>
</protein>
<reference evidence="1" key="1">
    <citation type="submission" date="2020-10" db="EMBL/GenBank/DDBJ databases">
        <title>High-Quality Genome Resource of Clonostachys rosea strain S41 by Oxford Nanopore Long-Read Sequencing.</title>
        <authorList>
            <person name="Wang H."/>
        </authorList>
    </citation>
    <scope>NUCLEOTIDE SEQUENCE</scope>
    <source>
        <strain evidence="1">S41</strain>
    </source>
</reference>